<dbReference type="InterPro" id="IPR036388">
    <property type="entry name" value="WH-like_DNA-bd_sf"/>
</dbReference>
<dbReference type="Gene3D" id="1.10.10.10">
    <property type="entry name" value="Winged helix-like DNA-binding domain superfamily/Winged helix DNA-binding domain"/>
    <property type="match status" value="1"/>
</dbReference>
<gene>
    <name evidence="5" type="ORF">BET01_12645</name>
</gene>
<sequence length="108" mass="12465">MDPITILHLITDPTRYRILELLMERHYCVRAVSKKLGISEPAVSQQMNLLKKAGVITGTKMGYHMHYLVNIDLVKETINQFAQEFAVKSNIEAEATERICEYECDKKH</sequence>
<dbReference type="Pfam" id="PF01022">
    <property type="entry name" value="HTH_5"/>
    <property type="match status" value="1"/>
</dbReference>
<dbReference type="GO" id="GO:0003677">
    <property type="term" value="F:DNA binding"/>
    <property type="evidence" value="ECO:0007669"/>
    <property type="project" value="UniProtKB-KW"/>
</dbReference>
<dbReference type="PANTHER" id="PTHR33154:SF33">
    <property type="entry name" value="TRANSCRIPTIONAL REPRESSOR SDPR"/>
    <property type="match status" value="1"/>
</dbReference>
<dbReference type="AlphaFoldDB" id="A0A419T965"/>
<dbReference type="InterPro" id="IPR001845">
    <property type="entry name" value="HTH_ArsR_DNA-bd_dom"/>
</dbReference>
<dbReference type="PRINTS" id="PR00778">
    <property type="entry name" value="HTHARSR"/>
</dbReference>
<dbReference type="InterPro" id="IPR011991">
    <property type="entry name" value="ArsR-like_HTH"/>
</dbReference>
<dbReference type="OrthoDB" id="9798835at2"/>
<dbReference type="InterPro" id="IPR036390">
    <property type="entry name" value="WH_DNA-bd_sf"/>
</dbReference>
<evidence type="ECO:0000259" key="4">
    <source>
        <dbReference type="PROSITE" id="PS50987"/>
    </source>
</evidence>
<evidence type="ECO:0000256" key="3">
    <source>
        <dbReference type="ARBA" id="ARBA00023163"/>
    </source>
</evidence>
<reference evidence="5 6" key="1">
    <citation type="submission" date="2016-08" db="EMBL/GenBank/DDBJ databases">
        <title>A new outlook on sporulation: Clostridium algidixylanolyticum.</title>
        <authorList>
            <person name="Poppleton D.I."/>
            <person name="Gribaldo S."/>
        </authorList>
    </citation>
    <scope>NUCLEOTIDE SEQUENCE [LARGE SCALE GENOMIC DNA]</scope>
    <source>
        <strain evidence="5 6">SPL73</strain>
    </source>
</reference>
<proteinExistence type="predicted"/>
<keyword evidence="3" id="KW-0804">Transcription</keyword>
<comment type="caution">
    <text evidence="5">The sequence shown here is derived from an EMBL/GenBank/DDBJ whole genome shotgun (WGS) entry which is preliminary data.</text>
</comment>
<dbReference type="Proteomes" id="UP000284277">
    <property type="component" value="Unassembled WGS sequence"/>
</dbReference>
<dbReference type="InterPro" id="IPR051081">
    <property type="entry name" value="HTH_MetalResp_TranReg"/>
</dbReference>
<feature type="domain" description="HTH arsR-type" evidence="4">
    <location>
        <begin position="1"/>
        <end position="89"/>
    </location>
</feature>
<evidence type="ECO:0000256" key="2">
    <source>
        <dbReference type="ARBA" id="ARBA00023125"/>
    </source>
</evidence>
<keyword evidence="6" id="KW-1185">Reference proteome</keyword>
<organism evidence="5 6">
    <name type="scientific">Lacrimispora algidixylanolytica</name>
    <dbReference type="NCBI Taxonomy" id="94868"/>
    <lineage>
        <taxon>Bacteria</taxon>
        <taxon>Bacillati</taxon>
        <taxon>Bacillota</taxon>
        <taxon>Clostridia</taxon>
        <taxon>Lachnospirales</taxon>
        <taxon>Lachnospiraceae</taxon>
        <taxon>Lacrimispora</taxon>
    </lineage>
</organism>
<keyword evidence="1" id="KW-0805">Transcription regulation</keyword>
<name>A0A419T965_9FIRM</name>
<protein>
    <recommendedName>
        <fullName evidence="4">HTH arsR-type domain-containing protein</fullName>
    </recommendedName>
</protein>
<dbReference type="PANTHER" id="PTHR33154">
    <property type="entry name" value="TRANSCRIPTIONAL REGULATOR, ARSR FAMILY"/>
    <property type="match status" value="1"/>
</dbReference>
<dbReference type="GO" id="GO:0003700">
    <property type="term" value="F:DNA-binding transcription factor activity"/>
    <property type="evidence" value="ECO:0007669"/>
    <property type="project" value="InterPro"/>
</dbReference>
<dbReference type="EMBL" id="MCIA01000003">
    <property type="protein sequence ID" value="RKD34006.1"/>
    <property type="molecule type" value="Genomic_DNA"/>
</dbReference>
<dbReference type="SMART" id="SM00418">
    <property type="entry name" value="HTH_ARSR"/>
    <property type="match status" value="1"/>
</dbReference>
<accession>A0A419T965</accession>
<dbReference type="SUPFAM" id="SSF46785">
    <property type="entry name" value="Winged helix' DNA-binding domain"/>
    <property type="match status" value="1"/>
</dbReference>
<dbReference type="NCBIfam" id="NF033788">
    <property type="entry name" value="HTH_metalloreg"/>
    <property type="match status" value="1"/>
</dbReference>
<evidence type="ECO:0000313" key="5">
    <source>
        <dbReference type="EMBL" id="RKD34006.1"/>
    </source>
</evidence>
<evidence type="ECO:0000313" key="6">
    <source>
        <dbReference type="Proteomes" id="UP000284277"/>
    </source>
</evidence>
<dbReference type="PROSITE" id="PS50987">
    <property type="entry name" value="HTH_ARSR_2"/>
    <property type="match status" value="1"/>
</dbReference>
<dbReference type="RefSeq" id="WP_120195435.1">
    <property type="nucleotide sequence ID" value="NZ_MCIA01000003.1"/>
</dbReference>
<dbReference type="CDD" id="cd00090">
    <property type="entry name" value="HTH_ARSR"/>
    <property type="match status" value="1"/>
</dbReference>
<keyword evidence="2" id="KW-0238">DNA-binding</keyword>
<evidence type="ECO:0000256" key="1">
    <source>
        <dbReference type="ARBA" id="ARBA00023015"/>
    </source>
</evidence>